<gene>
    <name evidence="1" type="ORF">M9H77_14437</name>
</gene>
<name>A0ACC0BN84_CATRO</name>
<dbReference type="Proteomes" id="UP001060085">
    <property type="component" value="Linkage Group LG03"/>
</dbReference>
<organism evidence="1 2">
    <name type="scientific">Catharanthus roseus</name>
    <name type="common">Madagascar periwinkle</name>
    <name type="synonym">Vinca rosea</name>
    <dbReference type="NCBI Taxonomy" id="4058"/>
    <lineage>
        <taxon>Eukaryota</taxon>
        <taxon>Viridiplantae</taxon>
        <taxon>Streptophyta</taxon>
        <taxon>Embryophyta</taxon>
        <taxon>Tracheophyta</taxon>
        <taxon>Spermatophyta</taxon>
        <taxon>Magnoliopsida</taxon>
        <taxon>eudicotyledons</taxon>
        <taxon>Gunneridae</taxon>
        <taxon>Pentapetalae</taxon>
        <taxon>asterids</taxon>
        <taxon>lamiids</taxon>
        <taxon>Gentianales</taxon>
        <taxon>Apocynaceae</taxon>
        <taxon>Rauvolfioideae</taxon>
        <taxon>Vinceae</taxon>
        <taxon>Catharanthinae</taxon>
        <taxon>Catharanthus</taxon>
    </lineage>
</organism>
<protein>
    <submittedName>
        <fullName evidence="1">Uncharacterized protein</fullName>
    </submittedName>
</protein>
<evidence type="ECO:0000313" key="2">
    <source>
        <dbReference type="Proteomes" id="UP001060085"/>
    </source>
</evidence>
<dbReference type="EMBL" id="CM044703">
    <property type="protein sequence ID" value="KAI5674073.1"/>
    <property type="molecule type" value="Genomic_DNA"/>
</dbReference>
<sequence length="157" mass="17723">MRDKGVGEWRSTQAVLYISQSISLRGFNREVLQELTLGGAPQASNWDMWISTKFHKARQKAEEEAAAKGTPMPDDLQLMATISGGLSRVELYRADSKAAHLRAESNRAAADCHFVVWKRKRIVRQVEAAVSSVCTAFHENMRRFADQSHLRSPLCHR</sequence>
<keyword evidence="2" id="KW-1185">Reference proteome</keyword>
<proteinExistence type="predicted"/>
<comment type="caution">
    <text evidence="1">The sequence shown here is derived from an EMBL/GenBank/DDBJ whole genome shotgun (WGS) entry which is preliminary data.</text>
</comment>
<evidence type="ECO:0000313" key="1">
    <source>
        <dbReference type="EMBL" id="KAI5674073.1"/>
    </source>
</evidence>
<reference evidence="2" key="1">
    <citation type="journal article" date="2023" name="Nat. Plants">
        <title>Single-cell RNA sequencing provides a high-resolution roadmap for understanding the multicellular compartmentation of specialized metabolism.</title>
        <authorList>
            <person name="Sun S."/>
            <person name="Shen X."/>
            <person name="Li Y."/>
            <person name="Li Y."/>
            <person name="Wang S."/>
            <person name="Li R."/>
            <person name="Zhang H."/>
            <person name="Shen G."/>
            <person name="Guo B."/>
            <person name="Wei J."/>
            <person name="Xu J."/>
            <person name="St-Pierre B."/>
            <person name="Chen S."/>
            <person name="Sun C."/>
        </authorList>
    </citation>
    <scope>NUCLEOTIDE SEQUENCE [LARGE SCALE GENOMIC DNA]</scope>
</reference>
<accession>A0ACC0BN84</accession>